<accession>A0A1H8UJU7</accession>
<dbReference type="Proteomes" id="UP000199126">
    <property type="component" value="Unassembled WGS sequence"/>
</dbReference>
<proteinExistence type="predicted"/>
<name>A0A1H8UJU7_9EURY</name>
<evidence type="ECO:0000313" key="1">
    <source>
        <dbReference type="EMBL" id="SEP03287.1"/>
    </source>
</evidence>
<reference evidence="2" key="1">
    <citation type="submission" date="2016-10" db="EMBL/GenBank/DDBJ databases">
        <authorList>
            <person name="Varghese N."/>
            <person name="Submissions S."/>
        </authorList>
    </citation>
    <scope>NUCLEOTIDE SEQUENCE [LARGE SCALE GENOMIC DNA]</scope>
    <source>
        <strain evidence="2">CGMCC 1.10121</strain>
    </source>
</reference>
<gene>
    <name evidence="1" type="ORF">SAMN04487948_11181</name>
</gene>
<dbReference type="RefSeq" id="WP_089826258.1">
    <property type="nucleotide sequence ID" value="NZ_FODV01000011.1"/>
</dbReference>
<sequence>MSESDPWYKGAKIPTRSDDWEIDWIAHRSIASDETFECEITGRSIPANSPHLLVTIRRKGRLRTQTEEFVVQDEDTLREWVQIQD</sequence>
<dbReference type="EMBL" id="FODV01000011">
    <property type="protein sequence ID" value="SEP03287.1"/>
    <property type="molecule type" value="Genomic_DNA"/>
</dbReference>
<dbReference type="AlphaFoldDB" id="A0A1H8UJU7"/>
<dbReference type="OrthoDB" id="304987at2157"/>
<keyword evidence="2" id="KW-1185">Reference proteome</keyword>
<protein>
    <submittedName>
        <fullName evidence="1">Uncharacterized protein</fullName>
    </submittedName>
</protein>
<organism evidence="1 2">
    <name type="scientific">Halogranum amylolyticum</name>
    <dbReference type="NCBI Taxonomy" id="660520"/>
    <lineage>
        <taxon>Archaea</taxon>
        <taxon>Methanobacteriati</taxon>
        <taxon>Methanobacteriota</taxon>
        <taxon>Stenosarchaea group</taxon>
        <taxon>Halobacteria</taxon>
        <taxon>Halobacteriales</taxon>
        <taxon>Haloferacaceae</taxon>
    </lineage>
</organism>
<evidence type="ECO:0000313" key="2">
    <source>
        <dbReference type="Proteomes" id="UP000199126"/>
    </source>
</evidence>